<feature type="region of interest" description="Disordered" evidence="8">
    <location>
        <begin position="372"/>
        <end position="396"/>
    </location>
</feature>
<comment type="catalytic activity">
    <reaction evidence="1 7">
        <text>ATP-independent breakage of single-stranded DNA, followed by passage and rejoining.</text>
        <dbReference type="EC" id="5.6.2.1"/>
    </reaction>
</comment>
<sequence>MTVTVLMVAEKPILAESIAKILSNGKLQSRKGFNGACSVHEYSDNFLGKPARFKVTSTCGHVFGLDFPPKYNNWDRVDPVDLFSCATEKKEANPKLKMEKYLSTEAKGCDYLVLWLDCDKEGENICFEVIDCVQNSMNRGASMDVVFRAHFSAIADKEIKAAMKNLIKPNLNESLSVDARQELDLRVGCAFTRYQTRYFQDKYGDLDSTCISFGPCQTPTLSFCVKRHDQIVEFTPEPYWILQTTIDTPSGKTIKLDWSRERIFDRDVANVFLSRITGCSAVKLTSITSKESRKEKPTALNTVELLRVCSSSLGIGPAQAMQVAEHLYTHGYISYPRTETTAYPSSFDFNFVLKQLKNGQFDTVSQQIMNDGIQKPKSGEDKGDHPPITPMKENSGHLSGDQLRVYDYVTRHFLATIMKPCKYMVSTFKFTASTEVFTLQSRKVIDPGFTAVMTWQQVNEDESFSDFKEGAEYNIQKSQLDERKTSPPDYLTESELITLMERYGIGTDASIPVHIQNISARNYVTVESGRRLIPTKLGIALIHGYRKIDPELILPTMRSEIETLLNLIASGKQKHSTVTSHALEMFRQKFKFFVLNVAKIDALFEDSFTSLADSGKPFCRCGKCKRFMKLVQARPQRLYCPTCQETLTLPTGKDGSVRLHGEHKCPLDNFDLLYWAASGGKLSDSWSFCPFCYNNPPFEDMKKGSGCNNCTHPTCKHGMM</sequence>
<reference evidence="12" key="1">
    <citation type="submission" date="2022-11" db="UniProtKB">
        <authorList>
            <consortium name="WormBaseParasite"/>
        </authorList>
    </citation>
    <scope>IDENTIFICATION</scope>
</reference>
<dbReference type="FunFam" id="1.10.290.10:FF:000001">
    <property type="entry name" value="DNA topoisomerase"/>
    <property type="match status" value="1"/>
</dbReference>
<comment type="similarity">
    <text evidence="2 7">Belongs to the type IA topoisomerase family.</text>
</comment>
<dbReference type="PRINTS" id="PR00417">
    <property type="entry name" value="PRTPISMRASEI"/>
</dbReference>
<dbReference type="Pfam" id="PF01751">
    <property type="entry name" value="Toprim"/>
    <property type="match status" value="1"/>
</dbReference>
<evidence type="ECO:0000256" key="7">
    <source>
        <dbReference type="RuleBase" id="RU362092"/>
    </source>
</evidence>
<protein>
    <recommendedName>
        <fullName evidence="3 7">DNA topoisomerase</fullName>
        <ecNumber evidence="3 7">5.6.2.1</ecNumber>
    </recommendedName>
</protein>
<dbReference type="InterPro" id="IPR056452">
    <property type="entry name" value="Zn_ribbon_TOP3B"/>
</dbReference>
<evidence type="ECO:0000256" key="1">
    <source>
        <dbReference type="ARBA" id="ARBA00000213"/>
    </source>
</evidence>
<evidence type="ECO:0000256" key="6">
    <source>
        <dbReference type="ARBA" id="ARBA00023235"/>
    </source>
</evidence>
<dbReference type="FunFam" id="3.40.50.140:FF:000002">
    <property type="entry name" value="DNA topoisomerase"/>
    <property type="match status" value="1"/>
</dbReference>
<dbReference type="Gene3D" id="3.40.50.140">
    <property type="match status" value="1"/>
</dbReference>
<dbReference type="Gene3D" id="1.10.460.10">
    <property type="entry name" value="Topoisomerase I, domain 2"/>
    <property type="match status" value="1"/>
</dbReference>
<keyword evidence="5 7" id="KW-0238">DNA-binding</keyword>
<dbReference type="EC" id="5.6.2.1" evidence="3 7"/>
<evidence type="ECO:0000259" key="9">
    <source>
        <dbReference type="PROSITE" id="PS50880"/>
    </source>
</evidence>
<dbReference type="InterPro" id="IPR023406">
    <property type="entry name" value="Topo_IA_AS"/>
</dbReference>
<dbReference type="Pfam" id="PF23546">
    <property type="entry name" value="Zn_ribbon_TOP3B"/>
    <property type="match status" value="1"/>
</dbReference>
<dbReference type="SMART" id="SM00493">
    <property type="entry name" value="TOPRIM"/>
    <property type="match status" value="1"/>
</dbReference>
<name>A0A914XYP8_9BILA</name>
<dbReference type="Gene3D" id="1.10.290.10">
    <property type="entry name" value="Topoisomerase I, domain 4"/>
    <property type="match status" value="1"/>
</dbReference>
<dbReference type="Gene3D" id="2.70.20.10">
    <property type="entry name" value="Topoisomerase I, domain 3"/>
    <property type="match status" value="1"/>
</dbReference>
<dbReference type="InterPro" id="IPR000380">
    <property type="entry name" value="Topo_IA"/>
</dbReference>
<evidence type="ECO:0000256" key="4">
    <source>
        <dbReference type="ARBA" id="ARBA00023029"/>
    </source>
</evidence>
<feature type="domain" description="Topo IA-type catalytic" evidence="10">
    <location>
        <begin position="170"/>
        <end position="590"/>
    </location>
</feature>
<dbReference type="SMART" id="SM00436">
    <property type="entry name" value="TOP1Bc"/>
    <property type="match status" value="1"/>
</dbReference>
<evidence type="ECO:0000313" key="11">
    <source>
        <dbReference type="Proteomes" id="UP000887577"/>
    </source>
</evidence>
<dbReference type="GO" id="GO:0003917">
    <property type="term" value="F:DNA topoisomerase type I (single strand cut, ATP-independent) activity"/>
    <property type="evidence" value="ECO:0007669"/>
    <property type="project" value="UniProtKB-EC"/>
</dbReference>
<accession>A0A914XYP8</accession>
<dbReference type="PROSITE" id="PS52039">
    <property type="entry name" value="TOPO_IA_2"/>
    <property type="match status" value="1"/>
</dbReference>
<evidence type="ECO:0000256" key="5">
    <source>
        <dbReference type="ARBA" id="ARBA00023125"/>
    </source>
</evidence>
<dbReference type="PROSITE" id="PS50880">
    <property type="entry name" value="TOPRIM"/>
    <property type="match status" value="1"/>
</dbReference>
<feature type="domain" description="Toprim" evidence="9">
    <location>
        <begin position="4"/>
        <end position="153"/>
    </location>
</feature>
<dbReference type="InterPro" id="IPR023405">
    <property type="entry name" value="Topo_IA_core_domain"/>
</dbReference>
<dbReference type="InterPro" id="IPR013824">
    <property type="entry name" value="Topo_IA_cen_sub1"/>
</dbReference>
<dbReference type="InterPro" id="IPR013825">
    <property type="entry name" value="Topo_IA_cen_sub2"/>
</dbReference>
<keyword evidence="11" id="KW-1185">Reference proteome</keyword>
<dbReference type="PROSITE" id="PS00396">
    <property type="entry name" value="TOPO_IA_1"/>
    <property type="match status" value="1"/>
</dbReference>
<dbReference type="PANTHER" id="PTHR11390:SF20">
    <property type="entry name" value="DNA TOPOISOMERASE 3-BETA-1"/>
    <property type="match status" value="1"/>
</dbReference>
<keyword evidence="6 7" id="KW-0413">Isomerase</keyword>
<dbReference type="GO" id="GO:0006310">
    <property type="term" value="P:DNA recombination"/>
    <property type="evidence" value="ECO:0007669"/>
    <property type="project" value="TreeGrafter"/>
</dbReference>
<evidence type="ECO:0000313" key="12">
    <source>
        <dbReference type="WBParaSite" id="PSU_v2.g10813.t1"/>
    </source>
</evidence>
<dbReference type="GO" id="GO:0003677">
    <property type="term" value="F:DNA binding"/>
    <property type="evidence" value="ECO:0007669"/>
    <property type="project" value="UniProtKB-KW"/>
</dbReference>
<evidence type="ECO:0000256" key="8">
    <source>
        <dbReference type="SAM" id="MobiDB-lite"/>
    </source>
</evidence>
<dbReference type="InterPro" id="IPR013826">
    <property type="entry name" value="Topo_IA_cen_sub3"/>
</dbReference>
<dbReference type="GO" id="GO:0006281">
    <property type="term" value="P:DNA repair"/>
    <property type="evidence" value="ECO:0007669"/>
    <property type="project" value="TreeGrafter"/>
</dbReference>
<comment type="function">
    <text evidence="7">Introduces a single-strand break via transesterification at a target site in duplex DNA. Releases the supercoiling and torsional tension of DNA introduced during the DNA replication and transcription by transiently cleaving and rejoining one strand of the DNA duplex. The scissile phosphodiester is attacked by the catalytic tyrosine of the enzyme, resulting in the formation of a DNA-(5'-phosphotyrosyl)-enzyme intermediate and the expulsion of a 3'-OH DNA strand.</text>
</comment>
<organism evidence="11 12">
    <name type="scientific">Panagrolaimus superbus</name>
    <dbReference type="NCBI Taxonomy" id="310955"/>
    <lineage>
        <taxon>Eukaryota</taxon>
        <taxon>Metazoa</taxon>
        <taxon>Ecdysozoa</taxon>
        <taxon>Nematoda</taxon>
        <taxon>Chromadorea</taxon>
        <taxon>Rhabditida</taxon>
        <taxon>Tylenchina</taxon>
        <taxon>Panagrolaimomorpha</taxon>
        <taxon>Panagrolaimoidea</taxon>
        <taxon>Panagrolaimidae</taxon>
        <taxon>Panagrolaimus</taxon>
    </lineage>
</organism>
<dbReference type="GO" id="GO:0005634">
    <property type="term" value="C:nucleus"/>
    <property type="evidence" value="ECO:0007669"/>
    <property type="project" value="TreeGrafter"/>
</dbReference>
<evidence type="ECO:0000256" key="2">
    <source>
        <dbReference type="ARBA" id="ARBA00009446"/>
    </source>
</evidence>
<dbReference type="SMART" id="SM00437">
    <property type="entry name" value="TOP1Ac"/>
    <property type="match status" value="1"/>
</dbReference>
<dbReference type="InterPro" id="IPR003602">
    <property type="entry name" value="Topo_IA_DNA-bd_dom"/>
</dbReference>
<dbReference type="InterPro" id="IPR013497">
    <property type="entry name" value="Topo_IA_cen"/>
</dbReference>
<dbReference type="Pfam" id="PF01131">
    <property type="entry name" value="Topoisom_bac"/>
    <property type="match status" value="1"/>
</dbReference>
<dbReference type="InterPro" id="IPR006171">
    <property type="entry name" value="TOPRIM_dom"/>
</dbReference>
<keyword evidence="4 7" id="KW-0799">Topoisomerase</keyword>
<dbReference type="AlphaFoldDB" id="A0A914XYP8"/>
<proteinExistence type="inferred from homology"/>
<evidence type="ECO:0000256" key="3">
    <source>
        <dbReference type="ARBA" id="ARBA00012891"/>
    </source>
</evidence>
<dbReference type="InterPro" id="IPR003601">
    <property type="entry name" value="Topo_IA_2"/>
</dbReference>
<dbReference type="CDD" id="cd00186">
    <property type="entry name" value="TOP1Ac"/>
    <property type="match status" value="1"/>
</dbReference>
<dbReference type="InterPro" id="IPR034144">
    <property type="entry name" value="TOPRIM_TopoIII"/>
</dbReference>
<dbReference type="PANTHER" id="PTHR11390">
    <property type="entry name" value="PROKARYOTIC DNA TOPOISOMERASE"/>
    <property type="match status" value="1"/>
</dbReference>
<dbReference type="Proteomes" id="UP000887577">
    <property type="component" value="Unplaced"/>
</dbReference>
<dbReference type="WBParaSite" id="PSU_v2.g10813.t1">
    <property type="protein sequence ID" value="PSU_v2.g10813.t1"/>
    <property type="gene ID" value="PSU_v2.g10813"/>
</dbReference>
<dbReference type="CDD" id="cd03362">
    <property type="entry name" value="TOPRIM_TopoIA_TopoIII"/>
    <property type="match status" value="1"/>
</dbReference>
<dbReference type="SUPFAM" id="SSF56712">
    <property type="entry name" value="Prokaryotic type I DNA topoisomerase"/>
    <property type="match status" value="1"/>
</dbReference>
<dbReference type="GO" id="GO:0006265">
    <property type="term" value="P:DNA topological change"/>
    <property type="evidence" value="ECO:0007669"/>
    <property type="project" value="InterPro"/>
</dbReference>
<evidence type="ECO:0000259" key="10">
    <source>
        <dbReference type="PROSITE" id="PS52039"/>
    </source>
</evidence>